<dbReference type="EMBL" id="KJ406702">
    <property type="protein sequence ID" value="AIS92116.1"/>
    <property type="molecule type" value="Genomic_DNA"/>
</dbReference>
<reference evidence="1 8" key="1">
    <citation type="journal article" date="2014" name="BMC Genomics">
        <title>Genome sequence of Erinnyis ello granulovirus (ErelGV), a natural cassava hornworm pesticide and the first sequenced sphingid-infecting betabaculovirus.</title>
        <authorList>
            <person name="Ardisson-Araujo D.M."/>
            <person name="de Melo F.L."/>
            <person name="Andrade M.D."/>
            <person name="Sihler W."/>
            <person name="Bao S.N."/>
            <person name="Ribeiro B.M."/>
            <person name="de Souza M.L."/>
        </authorList>
    </citation>
    <scope>NUCLEOTIDE SEQUENCE [LARGE SCALE GENOMIC DNA]</scope>
    <source>
        <strain evidence="1">S86</strain>
    </source>
</reference>
<evidence type="ECO:0000313" key="7">
    <source>
        <dbReference type="EMBL" id="ARX72107.1"/>
    </source>
</evidence>
<organism evidence="1 8">
    <name type="scientific">Erinnyis ello granulovirus</name>
    <dbReference type="NCBI Taxonomy" id="307444"/>
    <lineage>
        <taxon>Viruses</taxon>
        <taxon>Viruses incertae sedis</taxon>
        <taxon>Naldaviricetes</taxon>
        <taxon>Lefavirales</taxon>
        <taxon>Baculoviridae</taxon>
        <taxon>Betabaculovirus</taxon>
        <taxon>Betabaculovirus erellonis</taxon>
    </lineage>
</organism>
<dbReference type="OrthoDB" id="23381at10239"/>
<protein>
    <submittedName>
        <fullName evidence="1">Uncharacterized protein</fullName>
    </submittedName>
</protein>
<dbReference type="EMBL" id="KX859079">
    <property type="protein sequence ID" value="ARX71457.1"/>
    <property type="molecule type" value="Genomic_DNA"/>
</dbReference>
<keyword evidence="8" id="KW-1185">Reference proteome</keyword>
<dbReference type="EMBL" id="KX859082">
    <property type="protein sequence ID" value="ARX71847.1"/>
    <property type="molecule type" value="Genomic_DNA"/>
</dbReference>
<dbReference type="EMBL" id="KX859080">
    <property type="protein sequence ID" value="ARX71587.1"/>
    <property type="molecule type" value="Genomic_DNA"/>
</dbReference>
<evidence type="ECO:0000313" key="6">
    <source>
        <dbReference type="EMBL" id="ARX71977.1"/>
    </source>
</evidence>
<evidence type="ECO:0000313" key="4">
    <source>
        <dbReference type="EMBL" id="ARX71717.1"/>
    </source>
</evidence>
<dbReference type="EMBL" id="KX859084">
    <property type="protein sequence ID" value="ARX72107.1"/>
    <property type="molecule type" value="Genomic_DNA"/>
</dbReference>
<dbReference type="EMBL" id="KX859083">
    <property type="protein sequence ID" value="ARX71977.1"/>
    <property type="molecule type" value="Genomic_DNA"/>
</dbReference>
<proteinExistence type="predicted"/>
<dbReference type="KEGG" id="vg:20712762"/>
<evidence type="ECO:0000313" key="5">
    <source>
        <dbReference type="EMBL" id="ARX71847.1"/>
    </source>
</evidence>
<evidence type="ECO:0000313" key="2">
    <source>
        <dbReference type="EMBL" id="ARX71457.1"/>
    </source>
</evidence>
<dbReference type="Proteomes" id="UP000201628">
    <property type="component" value="Segment"/>
</dbReference>
<reference evidence="2" key="3">
    <citation type="submission" date="2016-09" db="EMBL/GenBank/DDBJ databases">
        <title>Genome-wide Diversity of Wild Populations of Erinnyis ello granulovirus (ErelGV).</title>
        <authorList>
            <person name="Brito A.F."/>
            <person name="Melo F.L."/>
            <person name="Ardisson-Araujo D.M.P."/>
            <person name="Sihler W."/>
            <person name="Souza M.L."/>
            <person name="Ribeiro B.M."/>
        </authorList>
    </citation>
    <scope>NUCLEOTIDE SEQUENCE</scope>
    <source>
        <strain evidence="5">ErelGV-00</strain>
        <strain evidence="2">ErelGV-94</strain>
        <strain evidence="3">ErelGV-98</strain>
        <strain evidence="4">ErelGV-99</strain>
        <strain evidence="6">ErelGV-AC</strain>
        <strain evidence="7">ErelGV-PA</strain>
    </source>
</reference>
<evidence type="ECO:0000313" key="1">
    <source>
        <dbReference type="EMBL" id="AIS92116.1"/>
    </source>
</evidence>
<evidence type="ECO:0000313" key="8">
    <source>
        <dbReference type="Proteomes" id="UP000201628"/>
    </source>
</evidence>
<reference evidence="1" key="2">
    <citation type="submission" date="2014-02" db="EMBL/GenBank/DDBJ databases">
        <authorList>
            <person name="Ardisson-Araujo D.M.P."/>
            <person name="Melo F.L."/>
            <person name="Andrade M.S."/>
            <person name="Sihler W."/>
            <person name="Bao S.N."/>
            <person name="Ribeiro B.M."/>
            <person name="Souza M.L."/>
        </authorList>
    </citation>
    <scope>NUCLEOTIDE SEQUENCE</scope>
    <source>
        <strain evidence="1">S86</strain>
    </source>
</reference>
<dbReference type="EMBL" id="KX859081">
    <property type="protein sequence ID" value="ARX71717.1"/>
    <property type="molecule type" value="Genomic_DNA"/>
</dbReference>
<dbReference type="RefSeq" id="YP_009091957.1">
    <property type="nucleotide sequence ID" value="NC_025257.1"/>
</dbReference>
<gene>
    <name evidence="2" type="ORF">EREL_118</name>
</gene>
<accession>A0A097DAR7</accession>
<sequence length="92" mass="10838">MILFSKQHFNKRRIAVIVCSDFKVYFKLVEVIRLLFNMCDHTYIHENYIRVFDEFPNTKFVSAAGLRVLTGLSPKTATAQQLQHWADSLFLR</sequence>
<evidence type="ECO:0000313" key="3">
    <source>
        <dbReference type="EMBL" id="ARX71587.1"/>
    </source>
</evidence>
<name>A0A097DAR7_9BBAC</name>